<reference evidence="2" key="1">
    <citation type="submission" date="2016-11" db="UniProtKB">
        <authorList>
            <consortium name="WormBaseParasite"/>
        </authorList>
    </citation>
    <scope>IDENTIFICATION</scope>
</reference>
<accession>A0A1I7TET6</accession>
<dbReference type="WBParaSite" id="Csp11.Scaffold595.g5238.t1">
    <property type="protein sequence ID" value="Csp11.Scaffold595.g5238.t1"/>
    <property type="gene ID" value="Csp11.Scaffold595.g5238"/>
</dbReference>
<dbReference type="PANTHER" id="PTHR21503">
    <property type="entry name" value="F-BOX-CONTAINING HYPOTHETICAL PROTEIN C.ELEGANS"/>
    <property type="match status" value="1"/>
</dbReference>
<dbReference type="Proteomes" id="UP000095282">
    <property type="component" value="Unplaced"/>
</dbReference>
<organism evidence="1 2">
    <name type="scientific">Caenorhabditis tropicalis</name>
    <dbReference type="NCBI Taxonomy" id="1561998"/>
    <lineage>
        <taxon>Eukaryota</taxon>
        <taxon>Metazoa</taxon>
        <taxon>Ecdysozoa</taxon>
        <taxon>Nematoda</taxon>
        <taxon>Chromadorea</taxon>
        <taxon>Rhabditida</taxon>
        <taxon>Rhabditina</taxon>
        <taxon>Rhabditomorpha</taxon>
        <taxon>Rhabditoidea</taxon>
        <taxon>Rhabditidae</taxon>
        <taxon>Peloderinae</taxon>
        <taxon>Caenorhabditis</taxon>
    </lineage>
</organism>
<protein>
    <submittedName>
        <fullName evidence="2">FBA_2 domain-containing protein</fullName>
    </submittedName>
</protein>
<proteinExistence type="predicted"/>
<sequence>MTSLELDLNSYSKEDALKSFDMFIGEEYSQTPIGKFKLKAGEDTENEVIQKFLNSETTVWYLNLDITPSSEFNFDFNKFSKKVFAIKVDNSQWVTLEDLFKIEKADEIQLSNSNFTIGHLMFIIEKWRNGWAPKWFKLRMECEEPLDVDIYLTKIIHENTESAPVRVSQFKTFFQFLVDDLTEYCLLRSDNWMCVVRVAEDNKCIAVTFQCPTDLRYQLNLDPNLALFESPNAIEK</sequence>
<evidence type="ECO:0000313" key="1">
    <source>
        <dbReference type="Proteomes" id="UP000095282"/>
    </source>
</evidence>
<keyword evidence="1" id="KW-1185">Reference proteome</keyword>
<evidence type="ECO:0000313" key="2">
    <source>
        <dbReference type="WBParaSite" id="Csp11.Scaffold595.g5238.t1"/>
    </source>
</evidence>
<dbReference type="AlphaFoldDB" id="A0A1I7TET6"/>
<name>A0A1I7TET6_9PELO</name>